<evidence type="ECO:0000256" key="1">
    <source>
        <dbReference type="SAM" id="MobiDB-lite"/>
    </source>
</evidence>
<dbReference type="GO" id="GO:0032040">
    <property type="term" value="C:small-subunit processome"/>
    <property type="evidence" value="ECO:0007669"/>
    <property type="project" value="TreeGrafter"/>
</dbReference>
<dbReference type="PANTHER" id="PTHR13237">
    <property type="entry name" value="SOMETHING ABOUT SILENCING PROTEIN 10-RELATED"/>
    <property type="match status" value="1"/>
</dbReference>
<comment type="caution">
    <text evidence="2">The sequence shown here is derived from an EMBL/GenBank/DDBJ whole genome shotgun (WGS) entry which is preliminary data.</text>
</comment>
<dbReference type="GO" id="GO:0000462">
    <property type="term" value="P:maturation of SSU-rRNA from tricistronic rRNA transcript (SSU-rRNA, 5.8S rRNA, LSU-rRNA)"/>
    <property type="evidence" value="ECO:0007669"/>
    <property type="project" value="TreeGrafter"/>
</dbReference>
<feature type="region of interest" description="Disordered" evidence="1">
    <location>
        <begin position="1"/>
        <end position="93"/>
    </location>
</feature>
<accession>A0A498H944</accession>
<dbReference type="Pfam" id="PF04000">
    <property type="entry name" value="Sas10_Utp3"/>
    <property type="match status" value="1"/>
</dbReference>
<evidence type="ECO:0008006" key="4">
    <source>
        <dbReference type="Google" id="ProtNLM"/>
    </source>
</evidence>
<dbReference type="STRING" id="3750.A0A498H944"/>
<dbReference type="Proteomes" id="UP000290289">
    <property type="component" value="Chromosome 17"/>
</dbReference>
<feature type="compositionally biased region" description="Acidic residues" evidence="1">
    <location>
        <begin position="52"/>
        <end position="64"/>
    </location>
</feature>
<dbReference type="AlphaFoldDB" id="A0A498H944"/>
<gene>
    <name evidence="2" type="ORF">DVH24_027460</name>
</gene>
<proteinExistence type="predicted"/>
<feature type="compositionally biased region" description="Basic and acidic residues" evidence="1">
    <location>
        <begin position="39"/>
        <end position="48"/>
    </location>
</feature>
<dbReference type="InterPro" id="IPR007146">
    <property type="entry name" value="Sas10/Utp3/C1D"/>
</dbReference>
<name>A0A498H944_MALDO</name>
<evidence type="ECO:0000313" key="3">
    <source>
        <dbReference type="Proteomes" id="UP000290289"/>
    </source>
</evidence>
<reference evidence="2 3" key="1">
    <citation type="submission" date="2018-10" db="EMBL/GenBank/DDBJ databases">
        <title>A high-quality apple genome assembly.</title>
        <authorList>
            <person name="Hu J."/>
        </authorList>
    </citation>
    <scope>NUCLEOTIDE SEQUENCE [LARGE SCALE GENOMIC DNA]</scope>
    <source>
        <strain evidence="3">cv. HFTH1</strain>
        <tissue evidence="2">Young leaf</tissue>
    </source>
</reference>
<protein>
    <recommendedName>
        <fullName evidence="4">Sas10 C-terminal domain-containing protein</fullName>
    </recommendedName>
</protein>
<sequence length="499" mass="56553">MGKRGKSLKKGDGNPIQSKRKLRDEYSPIQDDDMDDEIDAFHKQRDIIPLDVNEEDEDSDEDNEQPVFGLENIHDDDDDNDVDDEQDTGFSAKIVRQQKFLREKFGAEDDLHDDEENEEEEKPVWGGKKQNYYGVDNGDFEQKSSDDESAEEEEAEVVRLQKERAKFSTLDDYGLDDICENENKKELTFEEVSMKGNSTKRFPMEIDVADGTGTAYEEVKKDLSALSKEEQMDVLYNSAPELVGLLSELNDAHEELERKVNPLLGKVKKGEVMLEGGMRYLEIKQLLLLSYCQAITFYLLLKSEGQPVRDHPVLARLIEIKILLDKMKQLDGNLPSDFEEILNKYNGVEEVAKSGKKTSIDASDSFAKEYKPQPILVEEEEATVLHDIAKVEIVEPLKDNENKVGKHKFQNDEVGVQSMKMLKVRAALEEKLKQKGVFSSIALKTDKPRKLLKPLNGKLESYDDFDDDTVNIEGGVHGLNNGRASKLSQLAANPNKSKV</sequence>
<feature type="compositionally biased region" description="Acidic residues" evidence="1">
    <location>
        <begin position="110"/>
        <end position="121"/>
    </location>
</feature>
<evidence type="ECO:0000313" key="2">
    <source>
        <dbReference type="EMBL" id="RXH67340.1"/>
    </source>
</evidence>
<organism evidence="2 3">
    <name type="scientific">Malus domestica</name>
    <name type="common">Apple</name>
    <name type="synonym">Pyrus malus</name>
    <dbReference type="NCBI Taxonomy" id="3750"/>
    <lineage>
        <taxon>Eukaryota</taxon>
        <taxon>Viridiplantae</taxon>
        <taxon>Streptophyta</taxon>
        <taxon>Embryophyta</taxon>
        <taxon>Tracheophyta</taxon>
        <taxon>Spermatophyta</taxon>
        <taxon>Magnoliopsida</taxon>
        <taxon>eudicotyledons</taxon>
        <taxon>Gunneridae</taxon>
        <taxon>Pentapetalae</taxon>
        <taxon>rosids</taxon>
        <taxon>fabids</taxon>
        <taxon>Rosales</taxon>
        <taxon>Rosaceae</taxon>
        <taxon>Amygdaloideae</taxon>
        <taxon>Maleae</taxon>
        <taxon>Malus</taxon>
    </lineage>
</organism>
<keyword evidence="3" id="KW-1185">Reference proteome</keyword>
<dbReference type="PANTHER" id="PTHR13237:SF8">
    <property type="entry name" value="SOMETHING ABOUT SILENCING PROTEIN 10"/>
    <property type="match status" value="1"/>
</dbReference>
<dbReference type="EMBL" id="RDQH01000343">
    <property type="protein sequence ID" value="RXH67340.1"/>
    <property type="molecule type" value="Genomic_DNA"/>
</dbReference>
<feature type="region of interest" description="Disordered" evidence="1">
    <location>
        <begin position="105"/>
        <end position="153"/>
    </location>
</feature>
<feature type="compositionally biased region" description="Acidic residues" evidence="1">
    <location>
        <begin position="74"/>
        <end position="87"/>
    </location>
</feature>